<dbReference type="Gene3D" id="3.30.300.30">
    <property type="match status" value="1"/>
</dbReference>
<sequence>MSIDNLTTVAGHLRARLEKDPERDIAACGGPWRSVGTVHDRAARLAAGLYESGVRPGDRVASMMPNRDEAVDLFFACALLGAIQVPLNVFLKGEFLRYQLADAEPAVVVADAAALPLMAEAVKAPELSGARLVALDPLEESDTGAVPFADLLVDPVRTWPDPGPDDLVAVLYTSGTTGMPKGCMINNGYFTHMPKAHMMHGWFTAGDTSMCPLPLYHGFALSALMDGLVAGCRVAFDPVYSASMFLRRAREIGATQFFGVGAMAAALLATPPAPDDTEHAIERAIFIPLAPAVKRQFEERFGTRAICEGYGQTEVLPATMGDGTSTGRPDRASAGRALPWLDVRVVDDADRVLPQGETGEVVVRPLEPYSMFAGYWRKDAATLDAWKNLWHHTGDLGFFDGDGSLYFVDRKKDALRRRGENVSSVELELAILKHPAIAEVAIHAVPAGVREDEIKACLVLERGARLEPAELFAYLRENLPYFAVPRYVEFLDELPKNAVARVLKHKLRDGWDTPGTVDFQALGLVIDRSERR</sequence>
<comment type="similarity">
    <text evidence="1">Belongs to the ATP-dependent AMP-binding enzyme family.</text>
</comment>
<dbReference type="RefSeq" id="WP_173062827.1">
    <property type="nucleotide sequence ID" value="NZ_BAABGO010000054.1"/>
</dbReference>
<protein>
    <submittedName>
        <fullName evidence="5">ATP-dependent acyl-CoA ligase</fullName>
    </submittedName>
</protein>
<gene>
    <name evidence="5" type="ORF">Phou_065700</name>
</gene>
<dbReference type="Pfam" id="PF13193">
    <property type="entry name" value="AMP-binding_C"/>
    <property type="match status" value="1"/>
</dbReference>
<keyword evidence="6" id="KW-1185">Reference proteome</keyword>
<dbReference type="InterPro" id="IPR045851">
    <property type="entry name" value="AMP-bd_C_sf"/>
</dbReference>
<dbReference type="PANTHER" id="PTHR43201">
    <property type="entry name" value="ACYL-COA SYNTHETASE"/>
    <property type="match status" value="1"/>
</dbReference>
<dbReference type="InterPro" id="IPR025110">
    <property type="entry name" value="AMP-bd_C"/>
</dbReference>
<organism evidence="5 6">
    <name type="scientific">Phytohabitans houttuyneae</name>
    <dbReference type="NCBI Taxonomy" id="1076126"/>
    <lineage>
        <taxon>Bacteria</taxon>
        <taxon>Bacillati</taxon>
        <taxon>Actinomycetota</taxon>
        <taxon>Actinomycetes</taxon>
        <taxon>Micromonosporales</taxon>
        <taxon>Micromonosporaceae</taxon>
    </lineage>
</organism>
<evidence type="ECO:0000256" key="1">
    <source>
        <dbReference type="ARBA" id="ARBA00006432"/>
    </source>
</evidence>
<evidence type="ECO:0000256" key="2">
    <source>
        <dbReference type="ARBA" id="ARBA00022598"/>
    </source>
</evidence>
<evidence type="ECO:0000313" key="6">
    <source>
        <dbReference type="Proteomes" id="UP000482800"/>
    </source>
</evidence>
<dbReference type="Pfam" id="PF00501">
    <property type="entry name" value="AMP-binding"/>
    <property type="match status" value="1"/>
</dbReference>
<dbReference type="InterPro" id="IPR020845">
    <property type="entry name" value="AMP-binding_CS"/>
</dbReference>
<evidence type="ECO:0000259" key="4">
    <source>
        <dbReference type="Pfam" id="PF13193"/>
    </source>
</evidence>
<dbReference type="EMBL" id="BLPF01000002">
    <property type="protein sequence ID" value="GFJ82390.1"/>
    <property type="molecule type" value="Genomic_DNA"/>
</dbReference>
<dbReference type="PANTHER" id="PTHR43201:SF5">
    <property type="entry name" value="MEDIUM-CHAIN ACYL-COA LIGASE ACSF2, MITOCHONDRIAL"/>
    <property type="match status" value="1"/>
</dbReference>
<evidence type="ECO:0000313" key="5">
    <source>
        <dbReference type="EMBL" id="GFJ82390.1"/>
    </source>
</evidence>
<dbReference type="Gene3D" id="3.40.50.12780">
    <property type="entry name" value="N-terminal domain of ligase-like"/>
    <property type="match status" value="1"/>
</dbReference>
<reference evidence="5 6" key="2">
    <citation type="submission" date="2020-03" db="EMBL/GenBank/DDBJ databases">
        <authorList>
            <person name="Ichikawa N."/>
            <person name="Kimura A."/>
            <person name="Kitahashi Y."/>
            <person name="Uohara A."/>
        </authorList>
    </citation>
    <scope>NUCLEOTIDE SEQUENCE [LARGE SCALE GENOMIC DNA]</scope>
    <source>
        <strain evidence="5 6">NBRC 108639</strain>
    </source>
</reference>
<dbReference type="AlphaFoldDB" id="A0A6V8KG87"/>
<dbReference type="SUPFAM" id="SSF56801">
    <property type="entry name" value="Acetyl-CoA synthetase-like"/>
    <property type="match status" value="1"/>
</dbReference>
<evidence type="ECO:0000259" key="3">
    <source>
        <dbReference type="Pfam" id="PF00501"/>
    </source>
</evidence>
<dbReference type="Proteomes" id="UP000482800">
    <property type="component" value="Unassembled WGS sequence"/>
</dbReference>
<name>A0A6V8KG87_9ACTN</name>
<dbReference type="InterPro" id="IPR000873">
    <property type="entry name" value="AMP-dep_synth/lig_dom"/>
</dbReference>
<dbReference type="InterPro" id="IPR042099">
    <property type="entry name" value="ANL_N_sf"/>
</dbReference>
<comment type="caution">
    <text evidence="5">The sequence shown here is derived from an EMBL/GenBank/DDBJ whole genome shotgun (WGS) entry which is preliminary data.</text>
</comment>
<proteinExistence type="inferred from homology"/>
<accession>A0A6V8KG87</accession>
<feature type="domain" description="AMP-binding enzyme C-terminal" evidence="4">
    <location>
        <begin position="426"/>
        <end position="498"/>
    </location>
</feature>
<reference evidence="5 6" key="1">
    <citation type="submission" date="2020-03" db="EMBL/GenBank/DDBJ databases">
        <title>Whole genome shotgun sequence of Phytohabitans houttuyneae NBRC 108639.</title>
        <authorList>
            <person name="Komaki H."/>
            <person name="Tamura T."/>
        </authorList>
    </citation>
    <scope>NUCLEOTIDE SEQUENCE [LARGE SCALE GENOMIC DNA]</scope>
    <source>
        <strain evidence="5 6">NBRC 108639</strain>
    </source>
</reference>
<dbReference type="GO" id="GO:0031956">
    <property type="term" value="F:medium-chain fatty acid-CoA ligase activity"/>
    <property type="evidence" value="ECO:0007669"/>
    <property type="project" value="TreeGrafter"/>
</dbReference>
<dbReference type="PROSITE" id="PS00455">
    <property type="entry name" value="AMP_BINDING"/>
    <property type="match status" value="1"/>
</dbReference>
<feature type="domain" description="AMP-dependent synthetase/ligase" evidence="3">
    <location>
        <begin position="15"/>
        <end position="376"/>
    </location>
</feature>
<keyword evidence="2 5" id="KW-0436">Ligase</keyword>
<dbReference type="GO" id="GO:0006631">
    <property type="term" value="P:fatty acid metabolic process"/>
    <property type="evidence" value="ECO:0007669"/>
    <property type="project" value="TreeGrafter"/>
</dbReference>